<dbReference type="EMBL" id="LAZR01033026">
    <property type="protein sequence ID" value="KKL49246.1"/>
    <property type="molecule type" value="Genomic_DNA"/>
</dbReference>
<evidence type="ECO:0000313" key="2">
    <source>
        <dbReference type="EMBL" id="KKL49246.1"/>
    </source>
</evidence>
<organism evidence="2">
    <name type="scientific">marine sediment metagenome</name>
    <dbReference type="NCBI Taxonomy" id="412755"/>
    <lineage>
        <taxon>unclassified sequences</taxon>
        <taxon>metagenomes</taxon>
        <taxon>ecological metagenomes</taxon>
    </lineage>
</organism>
<name>A0A0F9D6D4_9ZZZZ</name>
<comment type="caution">
    <text evidence="2">The sequence shown here is derived from an EMBL/GenBank/DDBJ whole genome shotgun (WGS) entry which is preliminary data.</text>
</comment>
<reference evidence="2" key="1">
    <citation type="journal article" date="2015" name="Nature">
        <title>Complex archaea that bridge the gap between prokaryotes and eukaryotes.</title>
        <authorList>
            <person name="Spang A."/>
            <person name="Saw J.H."/>
            <person name="Jorgensen S.L."/>
            <person name="Zaremba-Niedzwiedzka K."/>
            <person name="Martijn J."/>
            <person name="Lind A.E."/>
            <person name="van Eijk R."/>
            <person name="Schleper C."/>
            <person name="Guy L."/>
            <person name="Ettema T.J."/>
        </authorList>
    </citation>
    <scope>NUCLEOTIDE SEQUENCE</scope>
</reference>
<accession>A0A0F9D6D4</accession>
<proteinExistence type="predicted"/>
<dbReference type="InterPro" id="IPR025475">
    <property type="entry name" value="DUF4326"/>
</dbReference>
<dbReference type="AlphaFoldDB" id="A0A0F9D6D4"/>
<protein>
    <recommendedName>
        <fullName evidence="1">DUF4326 domain-containing protein</fullName>
    </recommendedName>
</protein>
<gene>
    <name evidence="2" type="ORF">LCGC14_2317450</name>
</gene>
<sequence length="97" mass="11698">MKTQIVNLRTHKKTNVMRTDRTTIFGNPYRIGSRFTRKQSIEKYRRYFYLRIRDSEEFRQAVQELEGHILGCWCAPLACHGDIIVEYLEKKTKKEKE</sequence>
<dbReference type="Pfam" id="PF14216">
    <property type="entry name" value="DUF4326"/>
    <property type="match status" value="1"/>
</dbReference>
<feature type="domain" description="DUF4326" evidence="1">
    <location>
        <begin position="11"/>
        <end position="86"/>
    </location>
</feature>
<evidence type="ECO:0000259" key="1">
    <source>
        <dbReference type="Pfam" id="PF14216"/>
    </source>
</evidence>